<name>A0A3M0AE02_9GAMM</name>
<evidence type="ECO:0000313" key="2">
    <source>
        <dbReference type="EMBL" id="RMA80988.1"/>
    </source>
</evidence>
<reference evidence="2 3" key="1">
    <citation type="submission" date="2018-10" db="EMBL/GenBank/DDBJ databases">
        <title>Genomic Encyclopedia of Type Strains, Phase IV (KMG-IV): sequencing the most valuable type-strain genomes for metagenomic binning, comparative biology and taxonomic classification.</title>
        <authorList>
            <person name="Goeker M."/>
        </authorList>
    </citation>
    <scope>NUCLEOTIDE SEQUENCE [LARGE SCALE GENOMIC DNA]</scope>
    <source>
        <strain evidence="2 3">DSM 25080</strain>
    </source>
</reference>
<dbReference type="RefSeq" id="WP_121876157.1">
    <property type="nucleotide sequence ID" value="NZ_REFJ01000002.1"/>
</dbReference>
<dbReference type="EMBL" id="REFJ01000002">
    <property type="protein sequence ID" value="RMA80988.1"/>
    <property type="molecule type" value="Genomic_DNA"/>
</dbReference>
<proteinExistence type="predicted"/>
<keyword evidence="3" id="KW-1185">Reference proteome</keyword>
<dbReference type="PROSITE" id="PS51257">
    <property type="entry name" value="PROKAR_LIPOPROTEIN"/>
    <property type="match status" value="1"/>
</dbReference>
<keyword evidence="1" id="KW-0175">Coiled coil</keyword>
<evidence type="ECO:0000313" key="3">
    <source>
        <dbReference type="Proteomes" id="UP000267187"/>
    </source>
</evidence>
<evidence type="ECO:0000256" key="1">
    <source>
        <dbReference type="SAM" id="Coils"/>
    </source>
</evidence>
<accession>A0A3M0AE02</accession>
<comment type="caution">
    <text evidence="2">The sequence shown here is derived from an EMBL/GenBank/DDBJ whole genome shotgun (WGS) entry which is preliminary data.</text>
</comment>
<dbReference type="Proteomes" id="UP000267187">
    <property type="component" value="Unassembled WGS sequence"/>
</dbReference>
<sequence>MLKSASIISCILLVSVGCSHSSPNIRAEEVYIDREGYYHHCGIGEGLTRCDKEYDTAESNEDIDAEAEEIRAEEIEHFEETIERLEEEKEAKEGVPLP</sequence>
<feature type="coiled-coil region" evidence="1">
    <location>
        <begin position="68"/>
        <end position="95"/>
    </location>
</feature>
<protein>
    <submittedName>
        <fullName evidence="2">Uncharacterized protein</fullName>
    </submittedName>
</protein>
<organism evidence="2 3">
    <name type="scientific">Umboniibacter marinipuniceus</name>
    <dbReference type="NCBI Taxonomy" id="569599"/>
    <lineage>
        <taxon>Bacteria</taxon>
        <taxon>Pseudomonadati</taxon>
        <taxon>Pseudomonadota</taxon>
        <taxon>Gammaproteobacteria</taxon>
        <taxon>Cellvibrionales</taxon>
        <taxon>Cellvibrionaceae</taxon>
        <taxon>Umboniibacter</taxon>
    </lineage>
</organism>
<dbReference type="AlphaFoldDB" id="A0A3M0AE02"/>
<gene>
    <name evidence="2" type="ORF">DFR27_0778</name>
</gene>